<dbReference type="PANTHER" id="PTHR24161:SF85">
    <property type="entry name" value="PALMITOYLTRANSFERASE HIP14"/>
    <property type="match status" value="1"/>
</dbReference>
<organism evidence="5 6">
    <name type="scientific">Patiria miniata</name>
    <name type="common">Bat star</name>
    <name type="synonym">Asterina miniata</name>
    <dbReference type="NCBI Taxonomy" id="46514"/>
    <lineage>
        <taxon>Eukaryota</taxon>
        <taxon>Metazoa</taxon>
        <taxon>Echinodermata</taxon>
        <taxon>Eleutherozoa</taxon>
        <taxon>Asterozoa</taxon>
        <taxon>Asteroidea</taxon>
        <taxon>Valvatacea</taxon>
        <taxon>Valvatida</taxon>
        <taxon>Asterinidae</taxon>
        <taxon>Patiria</taxon>
    </lineage>
</organism>
<evidence type="ECO:0000256" key="2">
    <source>
        <dbReference type="ARBA" id="ARBA00023043"/>
    </source>
</evidence>
<feature type="repeat" description="ANK" evidence="3">
    <location>
        <begin position="455"/>
        <end position="487"/>
    </location>
</feature>
<feature type="repeat" description="ANK" evidence="3">
    <location>
        <begin position="269"/>
        <end position="301"/>
    </location>
</feature>
<dbReference type="AlphaFoldDB" id="A0A914AYN5"/>
<feature type="repeat" description="ANK" evidence="3">
    <location>
        <begin position="134"/>
        <end position="166"/>
    </location>
</feature>
<evidence type="ECO:0000313" key="5">
    <source>
        <dbReference type="EnsemblMetazoa" id="XP_038068644.1"/>
    </source>
</evidence>
<keyword evidence="6" id="KW-1185">Reference proteome</keyword>
<feature type="repeat" description="ANK" evidence="3">
    <location>
        <begin position="201"/>
        <end position="233"/>
    </location>
</feature>
<dbReference type="Proteomes" id="UP000887568">
    <property type="component" value="Unplaced"/>
</dbReference>
<dbReference type="GeneID" id="119738009"/>
<protein>
    <submittedName>
        <fullName evidence="5">Uncharacterized protein</fullName>
    </submittedName>
</protein>
<dbReference type="RefSeq" id="XP_038068644.1">
    <property type="nucleotide sequence ID" value="XM_038212716.1"/>
</dbReference>
<dbReference type="Pfam" id="PF00023">
    <property type="entry name" value="Ank"/>
    <property type="match status" value="1"/>
</dbReference>
<accession>A0A914AYN5</accession>
<dbReference type="PROSITE" id="PS50088">
    <property type="entry name" value="ANK_REPEAT"/>
    <property type="match status" value="8"/>
</dbReference>
<dbReference type="Pfam" id="PF12796">
    <property type="entry name" value="Ank_2"/>
    <property type="match status" value="4"/>
</dbReference>
<dbReference type="PROSITE" id="PS50297">
    <property type="entry name" value="ANK_REP_REGION"/>
    <property type="match status" value="5"/>
</dbReference>
<feature type="repeat" description="ANK" evidence="3">
    <location>
        <begin position="234"/>
        <end position="256"/>
    </location>
</feature>
<name>A0A914AYN5_PATMI</name>
<evidence type="ECO:0000313" key="6">
    <source>
        <dbReference type="Proteomes" id="UP000887568"/>
    </source>
</evidence>
<dbReference type="InterPro" id="IPR002110">
    <property type="entry name" value="Ankyrin_rpt"/>
</dbReference>
<evidence type="ECO:0000256" key="1">
    <source>
        <dbReference type="ARBA" id="ARBA00022737"/>
    </source>
</evidence>
<proteinExistence type="predicted"/>
<sequence length="669" mass="75130">MTTDAKVCAECGNAAAKFYSLHGNDRTLLCSSECHEKWKEKNDDSTNALLIELDENSGENKDDEAEVNEVFKACHRGEDNLQKLQSHFQLYGENPNQVNAKGQTLLTYAIAKGDVKTLDLLLLAGAEIDAEDDNGDTALMVAAQLESEIKVEYLLEKGAQPTIADIEGKTALYRTEQNKTTKCAKLLIDKDPSLVHATDKHKQTVLHLVAGEGNDELISYLLQRESKRNELDNLGRTPLHWAVIQGMKTSVEILLESEGENAIDVRDKFGFYPIHCAVQINRPDIARLLVHKGCNLGLIDFASRTPFVYAASLGYQEICEIILEKQVEMNAFDRDGFTALHFAASRGDSTLCRLLLNQGANADPTNEKRETPLHLATTNEHKDVVEILMNNGSRGVSMTDEDERTPIHHAAECDYLDILKILVNRTSAEQDKENTGTENNSKDDSINALDMRDSDNHTALYLAASREYRECCKVLLDRGCTVDEESRPYLVQMGLIEEGKEEEAQEEATEKEVEEDGSAMTTRERYAPSVSPSTEEPPIQLSPVTDRDVIANTSRHIQDDVMSSRSSKSSRKPKADSWTKFIEKKKRNKDNMLQTNRSIPKYTGSPYLIPQVDSHVFRRYLIGHRTAHDIYSDEKPTNHKKIYASDGQSRKYSYSRSATSDKPLWNSMF</sequence>
<dbReference type="InterPro" id="IPR036770">
    <property type="entry name" value="Ankyrin_rpt-contain_sf"/>
</dbReference>
<keyword evidence="1" id="KW-0677">Repeat</keyword>
<feature type="repeat" description="ANK" evidence="3">
    <location>
        <begin position="368"/>
        <end position="393"/>
    </location>
</feature>
<dbReference type="Gene3D" id="1.25.40.20">
    <property type="entry name" value="Ankyrin repeat-containing domain"/>
    <property type="match status" value="2"/>
</dbReference>
<feature type="region of interest" description="Disordered" evidence="4">
    <location>
        <begin position="428"/>
        <end position="450"/>
    </location>
</feature>
<dbReference type="OrthoDB" id="1577640at2759"/>
<dbReference type="SMART" id="SM00248">
    <property type="entry name" value="ANK"/>
    <property type="match status" value="11"/>
</dbReference>
<feature type="repeat" description="ANK" evidence="3">
    <location>
        <begin position="335"/>
        <end position="367"/>
    </location>
</feature>
<feature type="compositionally biased region" description="Acidic residues" evidence="4">
    <location>
        <begin position="499"/>
        <end position="517"/>
    </location>
</feature>
<dbReference type="SUPFAM" id="SSF48403">
    <property type="entry name" value="Ankyrin repeat"/>
    <property type="match status" value="2"/>
</dbReference>
<feature type="repeat" description="ANK" evidence="3">
    <location>
        <begin position="101"/>
        <end position="133"/>
    </location>
</feature>
<keyword evidence="2 3" id="KW-0040">ANK repeat</keyword>
<feature type="region of interest" description="Disordered" evidence="4">
    <location>
        <begin position="499"/>
        <end position="579"/>
    </location>
</feature>
<dbReference type="OMA" id="IGHRTAH"/>
<reference evidence="5" key="1">
    <citation type="submission" date="2022-11" db="UniProtKB">
        <authorList>
            <consortium name="EnsemblMetazoa"/>
        </authorList>
    </citation>
    <scope>IDENTIFICATION</scope>
</reference>
<dbReference type="EnsemblMetazoa" id="XM_038212716.1">
    <property type="protein sequence ID" value="XP_038068644.1"/>
    <property type="gene ID" value="LOC119738009"/>
</dbReference>
<evidence type="ECO:0000256" key="4">
    <source>
        <dbReference type="SAM" id="MobiDB-lite"/>
    </source>
</evidence>
<dbReference type="PANTHER" id="PTHR24161">
    <property type="entry name" value="ANK_REP_REGION DOMAIN-CONTAINING PROTEIN-RELATED"/>
    <property type="match status" value="1"/>
</dbReference>
<evidence type="ECO:0000256" key="3">
    <source>
        <dbReference type="PROSITE-ProRule" id="PRU00023"/>
    </source>
</evidence>